<proteinExistence type="predicted"/>
<dbReference type="Proteomes" id="UP000887577">
    <property type="component" value="Unplaced"/>
</dbReference>
<accession>A0A914Y6E3</accession>
<keyword evidence="2" id="KW-0808">Transferase</keyword>
<reference evidence="4" key="1">
    <citation type="submission" date="2022-11" db="UniProtKB">
        <authorList>
            <consortium name="WormBaseParasite"/>
        </authorList>
    </citation>
    <scope>IDENTIFICATION</scope>
</reference>
<evidence type="ECO:0000313" key="4">
    <source>
        <dbReference type="WBParaSite" id="PSU_v2.g15018.t1"/>
    </source>
</evidence>
<keyword evidence="3" id="KW-1185">Reference proteome</keyword>
<dbReference type="GO" id="GO:0008107">
    <property type="term" value="F:galactoside 2-alpha-L-fucosyltransferase activity"/>
    <property type="evidence" value="ECO:0007669"/>
    <property type="project" value="InterPro"/>
</dbReference>
<dbReference type="GO" id="GO:0005975">
    <property type="term" value="P:carbohydrate metabolic process"/>
    <property type="evidence" value="ECO:0007669"/>
    <property type="project" value="InterPro"/>
</dbReference>
<organism evidence="3 4">
    <name type="scientific">Panagrolaimus superbus</name>
    <dbReference type="NCBI Taxonomy" id="310955"/>
    <lineage>
        <taxon>Eukaryota</taxon>
        <taxon>Metazoa</taxon>
        <taxon>Ecdysozoa</taxon>
        <taxon>Nematoda</taxon>
        <taxon>Chromadorea</taxon>
        <taxon>Rhabditida</taxon>
        <taxon>Tylenchina</taxon>
        <taxon>Panagrolaimomorpha</taxon>
        <taxon>Panagrolaimoidea</taxon>
        <taxon>Panagrolaimidae</taxon>
        <taxon>Panagrolaimus</taxon>
    </lineage>
</organism>
<evidence type="ECO:0000313" key="3">
    <source>
        <dbReference type="Proteomes" id="UP000887577"/>
    </source>
</evidence>
<dbReference type="AlphaFoldDB" id="A0A914Y6E3"/>
<keyword evidence="1" id="KW-0328">Glycosyltransferase</keyword>
<dbReference type="GO" id="GO:0016020">
    <property type="term" value="C:membrane"/>
    <property type="evidence" value="ECO:0007669"/>
    <property type="project" value="InterPro"/>
</dbReference>
<dbReference type="InterPro" id="IPR052501">
    <property type="entry name" value="Alpha-1-2_FucT"/>
</dbReference>
<dbReference type="PANTHER" id="PTHR22898">
    <property type="entry name" value="UNCHARACTERIZED GLYCOSOL TRANSFERASE-RELATED"/>
    <property type="match status" value="1"/>
</dbReference>
<dbReference type="PANTHER" id="PTHR22898:SF3">
    <property type="entry name" value="ALPHA-1,2-FUCOSYLTRANSFERASE-RELATED"/>
    <property type="match status" value="1"/>
</dbReference>
<evidence type="ECO:0000256" key="1">
    <source>
        <dbReference type="ARBA" id="ARBA00022676"/>
    </source>
</evidence>
<dbReference type="InterPro" id="IPR002516">
    <property type="entry name" value="Glyco_trans_11"/>
</dbReference>
<sequence>MHDFPQKYLILNGNFLQSFKYFNDRKAEIRHFFEFDEIIKKSVEEKGKNIFGNDIFHKLCIHIRRGDFIKHEQLESREEFVEPAIRFLHQNFTQKGLSNISLIFLGTDHAFIKNLKFNQSLFNSVYHPILKSRGEDMYFGIRYCNTLLITASGSTFAWWIGYLMPEGSQIFYNTQIGKNRTYPKDYYDFDIFPSDWNMLELNRSSKVVELDNRWHYERFAWPRKGIPPLFG</sequence>
<dbReference type="Pfam" id="PF01531">
    <property type="entry name" value="Glyco_transf_11"/>
    <property type="match status" value="1"/>
</dbReference>
<dbReference type="WBParaSite" id="PSU_v2.g15018.t1">
    <property type="protein sequence ID" value="PSU_v2.g15018.t1"/>
    <property type="gene ID" value="PSU_v2.g15018"/>
</dbReference>
<evidence type="ECO:0000256" key="2">
    <source>
        <dbReference type="ARBA" id="ARBA00022679"/>
    </source>
</evidence>
<protein>
    <submittedName>
        <fullName evidence="4">L-Fucosyltransferase</fullName>
    </submittedName>
</protein>
<name>A0A914Y6E3_9BILA</name>